<evidence type="ECO:0000256" key="1">
    <source>
        <dbReference type="SAM" id="MobiDB-lite"/>
    </source>
</evidence>
<comment type="caution">
    <text evidence="2">The sequence shown here is derived from an EMBL/GenBank/DDBJ whole genome shotgun (WGS) entry which is preliminary data.</text>
</comment>
<dbReference type="AlphaFoldDB" id="A0AAW8G7J3"/>
<evidence type="ECO:0008006" key="4">
    <source>
        <dbReference type="Google" id="ProtNLM"/>
    </source>
</evidence>
<proteinExistence type="predicted"/>
<organism evidence="2 3">
    <name type="scientific">Pseudoxanthomonas winnipegensis</name>
    <dbReference type="NCBI Taxonomy" id="2480810"/>
    <lineage>
        <taxon>Bacteria</taxon>
        <taxon>Pseudomonadati</taxon>
        <taxon>Pseudomonadota</taxon>
        <taxon>Gammaproteobacteria</taxon>
        <taxon>Lysobacterales</taxon>
        <taxon>Lysobacteraceae</taxon>
        <taxon>Pseudoxanthomonas</taxon>
    </lineage>
</organism>
<name>A0AAW8G7J3_9GAMM</name>
<accession>A0AAW8G7J3</accession>
<feature type="region of interest" description="Disordered" evidence="1">
    <location>
        <begin position="1"/>
        <end position="25"/>
    </location>
</feature>
<gene>
    <name evidence="2" type="ORF">QE383_000637</name>
</gene>
<evidence type="ECO:0000313" key="3">
    <source>
        <dbReference type="Proteomes" id="UP001234354"/>
    </source>
</evidence>
<reference evidence="2" key="1">
    <citation type="submission" date="2023-07" db="EMBL/GenBank/DDBJ databases">
        <title>Functional and genomic diversity of the sorghum phyllosphere microbiome.</title>
        <authorList>
            <person name="Shade A."/>
        </authorList>
    </citation>
    <scope>NUCLEOTIDE SEQUENCE</scope>
    <source>
        <strain evidence="2">SORGH_AS_0908</strain>
    </source>
</reference>
<sequence>MTTPRNSLRPARSRGSRHGGDRGLASGAPSWPLHFATISALTLLLSACATHPLDQTQDTLVRNANVDQRMLTPEGGDGAGKIERYALAPTEVFRMPQPVQADNPALSADSPRQTLAPTTVCARVILDARGEVRRAEPLADRAECAAGAQPDNADLVQAMLAQVRQWRFEPAAVCHFSDEHPPADPERCDGAQSVEPVPVTLLYAFTFEVEQGRVRVERGGVGGG</sequence>
<protein>
    <recommendedName>
        <fullName evidence="4">Lipoprotein</fullName>
    </recommendedName>
</protein>
<dbReference type="EMBL" id="JAUTBB010000001">
    <property type="protein sequence ID" value="MDQ1118329.1"/>
    <property type="molecule type" value="Genomic_DNA"/>
</dbReference>
<evidence type="ECO:0000313" key="2">
    <source>
        <dbReference type="EMBL" id="MDQ1118329.1"/>
    </source>
</evidence>
<dbReference type="Proteomes" id="UP001234354">
    <property type="component" value="Unassembled WGS sequence"/>
</dbReference>